<feature type="non-terminal residue" evidence="1">
    <location>
        <position position="1"/>
    </location>
</feature>
<dbReference type="EMBL" id="CAJVQB010139834">
    <property type="protein sequence ID" value="CAG8854569.1"/>
    <property type="molecule type" value="Genomic_DNA"/>
</dbReference>
<reference evidence="1 2" key="1">
    <citation type="submission" date="2021-06" db="EMBL/GenBank/DDBJ databases">
        <authorList>
            <person name="Kallberg Y."/>
            <person name="Tangrot J."/>
            <person name="Rosling A."/>
        </authorList>
    </citation>
    <scope>NUCLEOTIDE SEQUENCE [LARGE SCALE GENOMIC DNA]</scope>
    <source>
        <strain evidence="1 2">120-4 pot B 10/14</strain>
    </source>
</reference>
<protein>
    <submittedName>
        <fullName evidence="1">41707_t:CDS:1</fullName>
    </submittedName>
</protein>
<comment type="caution">
    <text evidence="1">The sequence shown here is derived from an EMBL/GenBank/DDBJ whole genome shotgun (WGS) entry which is preliminary data.</text>
</comment>
<keyword evidence="2" id="KW-1185">Reference proteome</keyword>
<sequence>EEVEYKYNYRVFIKSKNRTSLLAKYYTAKVSIVDELLSKFHINIETLIRNKLVDPNDYRIVFKSKKATEASTQLVNTQDFKKFQADYQKYKSKNINIAFFITFIKSNLKQKINKLEPDNNSDNYIITNLKNKNSISKTSNLSLLELLLQKMF</sequence>
<accession>A0ABN7XH70</accession>
<dbReference type="Proteomes" id="UP000789901">
    <property type="component" value="Unassembled WGS sequence"/>
</dbReference>
<proteinExistence type="predicted"/>
<evidence type="ECO:0000313" key="2">
    <source>
        <dbReference type="Proteomes" id="UP000789901"/>
    </source>
</evidence>
<gene>
    <name evidence="1" type="ORF">GMARGA_LOCUS43390</name>
</gene>
<evidence type="ECO:0000313" key="1">
    <source>
        <dbReference type="EMBL" id="CAG8854569.1"/>
    </source>
</evidence>
<organism evidence="1 2">
    <name type="scientific">Gigaspora margarita</name>
    <dbReference type="NCBI Taxonomy" id="4874"/>
    <lineage>
        <taxon>Eukaryota</taxon>
        <taxon>Fungi</taxon>
        <taxon>Fungi incertae sedis</taxon>
        <taxon>Mucoromycota</taxon>
        <taxon>Glomeromycotina</taxon>
        <taxon>Glomeromycetes</taxon>
        <taxon>Diversisporales</taxon>
        <taxon>Gigasporaceae</taxon>
        <taxon>Gigaspora</taxon>
    </lineage>
</organism>
<name>A0ABN7XH70_GIGMA</name>